<accession>A0AAE1IX21</accession>
<evidence type="ECO:0000313" key="2">
    <source>
        <dbReference type="Proteomes" id="UP001293593"/>
    </source>
</evidence>
<comment type="caution">
    <text evidence="1">The sequence shown here is derived from an EMBL/GenBank/DDBJ whole genome shotgun (WGS) entry which is preliminary data.</text>
</comment>
<dbReference type="AlphaFoldDB" id="A0AAE1IX21"/>
<evidence type="ECO:0000313" key="1">
    <source>
        <dbReference type="EMBL" id="KAK4259482.1"/>
    </source>
</evidence>
<sequence>MLVYTVLDPETSFSSHNSSRLLWTQDLSIHLKATIQLSQLEESSMMNLKDLNMSQMKGRKRIRSGIEEASEQTNICGHCKNEDIISTPAKKLICIDYRYFFCALSSLFIKF</sequence>
<dbReference type="Proteomes" id="UP001293593">
    <property type="component" value="Unassembled WGS sequence"/>
</dbReference>
<reference evidence="1" key="1">
    <citation type="submission" date="2023-10" db="EMBL/GenBank/DDBJ databases">
        <title>Chromosome-level genome of the transformable northern wattle, Acacia crassicarpa.</title>
        <authorList>
            <person name="Massaro I."/>
            <person name="Sinha N.R."/>
            <person name="Poethig S."/>
            <person name="Leichty A.R."/>
        </authorList>
    </citation>
    <scope>NUCLEOTIDE SEQUENCE</scope>
    <source>
        <strain evidence="1">Acra3RX</strain>
        <tissue evidence="1">Leaf</tissue>
    </source>
</reference>
<protein>
    <submittedName>
        <fullName evidence="1">Uncharacterized protein</fullName>
    </submittedName>
</protein>
<gene>
    <name evidence="1" type="ORF">QN277_005808</name>
</gene>
<dbReference type="EMBL" id="JAWXYG010000011">
    <property type="protein sequence ID" value="KAK4259482.1"/>
    <property type="molecule type" value="Genomic_DNA"/>
</dbReference>
<organism evidence="1 2">
    <name type="scientific">Acacia crassicarpa</name>
    <name type="common">northern wattle</name>
    <dbReference type="NCBI Taxonomy" id="499986"/>
    <lineage>
        <taxon>Eukaryota</taxon>
        <taxon>Viridiplantae</taxon>
        <taxon>Streptophyta</taxon>
        <taxon>Embryophyta</taxon>
        <taxon>Tracheophyta</taxon>
        <taxon>Spermatophyta</taxon>
        <taxon>Magnoliopsida</taxon>
        <taxon>eudicotyledons</taxon>
        <taxon>Gunneridae</taxon>
        <taxon>Pentapetalae</taxon>
        <taxon>rosids</taxon>
        <taxon>fabids</taxon>
        <taxon>Fabales</taxon>
        <taxon>Fabaceae</taxon>
        <taxon>Caesalpinioideae</taxon>
        <taxon>mimosoid clade</taxon>
        <taxon>Acacieae</taxon>
        <taxon>Acacia</taxon>
    </lineage>
</organism>
<keyword evidence="2" id="KW-1185">Reference proteome</keyword>
<proteinExistence type="predicted"/>
<name>A0AAE1IX21_9FABA</name>